<sequence length="145" mass="16885">MEKTRENMKSARLYAAEHNIEVDQIPLFSLDALSVEYDNGCCAIAIDPNRIESYADENTKIAHELGHCLYGGFYSRLTPLYTREKHEYKANVWAVKFLVPWDELHEAIHNGITEPRELAEYFSVTEAFINLALEYYLERKDYSLD</sequence>
<dbReference type="EMBL" id="NFKK01000005">
    <property type="protein sequence ID" value="OUP53219.1"/>
    <property type="molecule type" value="Genomic_DNA"/>
</dbReference>
<dbReference type="AlphaFoldDB" id="A0A1Y4LCJ9"/>
<evidence type="ECO:0000259" key="1">
    <source>
        <dbReference type="Pfam" id="PF06114"/>
    </source>
</evidence>
<protein>
    <recommendedName>
        <fullName evidence="1">IrrE N-terminal-like domain-containing protein</fullName>
    </recommendedName>
</protein>
<evidence type="ECO:0000313" key="2">
    <source>
        <dbReference type="EMBL" id="OUP53219.1"/>
    </source>
</evidence>
<name>A0A1Y4LCJ9_9FIRM</name>
<organism evidence="2 3">
    <name type="scientific">Butyricicoccus pullicaecorum</name>
    <dbReference type="NCBI Taxonomy" id="501571"/>
    <lineage>
        <taxon>Bacteria</taxon>
        <taxon>Bacillati</taxon>
        <taxon>Bacillota</taxon>
        <taxon>Clostridia</taxon>
        <taxon>Eubacteriales</taxon>
        <taxon>Butyricicoccaceae</taxon>
        <taxon>Butyricicoccus</taxon>
    </lineage>
</organism>
<proteinExistence type="predicted"/>
<dbReference type="Pfam" id="PF06114">
    <property type="entry name" value="Peptidase_M78"/>
    <property type="match status" value="1"/>
</dbReference>
<dbReference type="Proteomes" id="UP000195897">
    <property type="component" value="Unassembled WGS sequence"/>
</dbReference>
<reference evidence="3" key="1">
    <citation type="submission" date="2017-04" db="EMBL/GenBank/DDBJ databases">
        <title>Function of individual gut microbiota members based on whole genome sequencing of pure cultures obtained from chicken caecum.</title>
        <authorList>
            <person name="Medvecky M."/>
            <person name="Cejkova D."/>
            <person name="Polansky O."/>
            <person name="Karasova D."/>
            <person name="Kubasova T."/>
            <person name="Cizek A."/>
            <person name="Rychlik I."/>
        </authorList>
    </citation>
    <scope>NUCLEOTIDE SEQUENCE [LARGE SCALE GENOMIC DNA]</scope>
    <source>
        <strain evidence="3">An180</strain>
    </source>
</reference>
<evidence type="ECO:0000313" key="3">
    <source>
        <dbReference type="Proteomes" id="UP000195897"/>
    </source>
</evidence>
<gene>
    <name evidence="2" type="ORF">B5F17_06510</name>
</gene>
<accession>A0A1Y4LCJ9</accession>
<dbReference type="InterPro" id="IPR010359">
    <property type="entry name" value="IrrE_HExxH"/>
</dbReference>
<feature type="domain" description="IrrE N-terminal-like" evidence="1">
    <location>
        <begin position="53"/>
        <end position="133"/>
    </location>
</feature>
<comment type="caution">
    <text evidence="2">The sequence shown here is derived from an EMBL/GenBank/DDBJ whole genome shotgun (WGS) entry which is preliminary data.</text>
</comment>